<reference evidence="8 9" key="1">
    <citation type="submission" date="2020-02" db="EMBL/GenBank/DDBJ databases">
        <authorList>
            <person name="Zhang X.-Y."/>
        </authorList>
    </citation>
    <scope>NUCLEOTIDE SEQUENCE [LARGE SCALE GENOMIC DNA]</scope>
    <source>
        <strain evidence="8 9">C33</strain>
    </source>
</reference>
<organism evidence="8 9">
    <name type="scientific">Wenzhouxiangella limi</name>
    <dbReference type="NCBI Taxonomy" id="2707351"/>
    <lineage>
        <taxon>Bacteria</taxon>
        <taxon>Pseudomonadati</taxon>
        <taxon>Pseudomonadota</taxon>
        <taxon>Gammaproteobacteria</taxon>
        <taxon>Chromatiales</taxon>
        <taxon>Wenzhouxiangellaceae</taxon>
        <taxon>Wenzhouxiangella</taxon>
    </lineage>
</organism>
<comment type="caution">
    <text evidence="8">The sequence shown here is derived from an EMBL/GenBank/DDBJ whole genome shotgun (WGS) entry which is preliminary data.</text>
</comment>
<keyword evidence="7" id="KW-1133">Transmembrane helix</keyword>
<keyword evidence="9" id="KW-1185">Reference proteome</keyword>
<dbReference type="PIRSF" id="PIRSF026649">
    <property type="entry name" value="MsbB"/>
    <property type="match status" value="1"/>
</dbReference>
<evidence type="ECO:0000256" key="2">
    <source>
        <dbReference type="ARBA" id="ARBA00022475"/>
    </source>
</evidence>
<keyword evidence="7" id="KW-0812">Transmembrane</keyword>
<comment type="subcellular location">
    <subcellularLocation>
        <location evidence="1">Cell inner membrane</location>
    </subcellularLocation>
</comment>
<sequence>MKITLALLLIRLLSWMPLRLLYWLALFPAAILYCLPWRKHRVITTNLEIAFPEWTARERKRLHWRNLVAMARLVLESGAVWYWSSARLDRAVREVQGRDHLDQARRAGRGVLIIGAHHGNWEINALHLGLNSAFSGLYKAPRDRRIDLAVTASRTRFGNHLIAAGSPAMRHMLRALKSGGTVGLLIDQQPRQGEGVFAPLFGRPALTMTLVNRLARRTGCVVIFSDCRRLSGGRGWELAYRPVDSSVADADPVVGATAMNRCLEEHIRAQPEQYLWLYKRFSLQPEGRTDPYRNRR</sequence>
<dbReference type="PANTHER" id="PTHR30606:SF10">
    <property type="entry name" value="PHOSPHATIDYLINOSITOL MANNOSIDE ACYLTRANSFERASE"/>
    <property type="match status" value="1"/>
</dbReference>
<evidence type="ECO:0000313" key="9">
    <source>
        <dbReference type="Proteomes" id="UP000484885"/>
    </source>
</evidence>
<dbReference type="Proteomes" id="UP000484885">
    <property type="component" value="Unassembled WGS sequence"/>
</dbReference>
<dbReference type="AlphaFoldDB" id="A0A845UZ46"/>
<gene>
    <name evidence="8" type="ORF">G3I74_08495</name>
</gene>
<dbReference type="EMBL" id="JAAGSC010000040">
    <property type="protein sequence ID" value="NDY95764.1"/>
    <property type="molecule type" value="Genomic_DNA"/>
</dbReference>
<dbReference type="GO" id="GO:0016746">
    <property type="term" value="F:acyltransferase activity"/>
    <property type="evidence" value="ECO:0007669"/>
    <property type="project" value="UniProtKB-KW"/>
</dbReference>
<keyword evidence="4 8" id="KW-0808">Transferase</keyword>
<evidence type="ECO:0000256" key="1">
    <source>
        <dbReference type="ARBA" id="ARBA00004533"/>
    </source>
</evidence>
<protein>
    <submittedName>
        <fullName evidence="8">Lysophospholipid acyltransferase family protein</fullName>
    </submittedName>
</protein>
<accession>A0A845UZ46</accession>
<feature type="transmembrane region" description="Helical" evidence="7">
    <location>
        <begin position="20"/>
        <end position="37"/>
    </location>
</feature>
<dbReference type="GO" id="GO:0009247">
    <property type="term" value="P:glycolipid biosynthetic process"/>
    <property type="evidence" value="ECO:0007669"/>
    <property type="project" value="UniProtKB-ARBA"/>
</dbReference>
<evidence type="ECO:0000313" key="8">
    <source>
        <dbReference type="EMBL" id="NDY95764.1"/>
    </source>
</evidence>
<keyword evidence="3" id="KW-0997">Cell inner membrane</keyword>
<dbReference type="InterPro" id="IPR004960">
    <property type="entry name" value="LipA_acyltrans"/>
</dbReference>
<dbReference type="RefSeq" id="WP_164211145.1">
    <property type="nucleotide sequence ID" value="NZ_JAAGSC010000040.1"/>
</dbReference>
<evidence type="ECO:0000256" key="6">
    <source>
        <dbReference type="ARBA" id="ARBA00023315"/>
    </source>
</evidence>
<dbReference type="CDD" id="cd07984">
    <property type="entry name" value="LPLAT_LABLAT-like"/>
    <property type="match status" value="1"/>
</dbReference>
<evidence type="ECO:0000256" key="7">
    <source>
        <dbReference type="SAM" id="Phobius"/>
    </source>
</evidence>
<evidence type="ECO:0000256" key="4">
    <source>
        <dbReference type="ARBA" id="ARBA00022679"/>
    </source>
</evidence>
<proteinExistence type="predicted"/>
<keyword evidence="6 8" id="KW-0012">Acyltransferase</keyword>
<dbReference type="PANTHER" id="PTHR30606">
    <property type="entry name" value="LIPID A BIOSYNTHESIS LAUROYL ACYLTRANSFERASE"/>
    <property type="match status" value="1"/>
</dbReference>
<keyword evidence="2" id="KW-1003">Cell membrane</keyword>
<dbReference type="GO" id="GO:0005886">
    <property type="term" value="C:plasma membrane"/>
    <property type="evidence" value="ECO:0007669"/>
    <property type="project" value="UniProtKB-SubCell"/>
</dbReference>
<evidence type="ECO:0000256" key="5">
    <source>
        <dbReference type="ARBA" id="ARBA00023136"/>
    </source>
</evidence>
<evidence type="ECO:0000256" key="3">
    <source>
        <dbReference type="ARBA" id="ARBA00022519"/>
    </source>
</evidence>
<dbReference type="Pfam" id="PF03279">
    <property type="entry name" value="Lip_A_acyltrans"/>
    <property type="match status" value="1"/>
</dbReference>
<name>A0A845UZ46_9GAMM</name>
<keyword evidence="5 7" id="KW-0472">Membrane</keyword>